<feature type="region of interest" description="Disordered" evidence="1">
    <location>
        <begin position="41"/>
        <end position="110"/>
    </location>
</feature>
<feature type="compositionally biased region" description="Basic and acidic residues" evidence="1">
    <location>
        <begin position="62"/>
        <end position="72"/>
    </location>
</feature>
<organism evidence="2 3">
    <name type="scientific">Pleurodeles waltl</name>
    <name type="common">Iberian ribbed newt</name>
    <dbReference type="NCBI Taxonomy" id="8319"/>
    <lineage>
        <taxon>Eukaryota</taxon>
        <taxon>Metazoa</taxon>
        <taxon>Chordata</taxon>
        <taxon>Craniata</taxon>
        <taxon>Vertebrata</taxon>
        <taxon>Euteleostomi</taxon>
        <taxon>Amphibia</taxon>
        <taxon>Batrachia</taxon>
        <taxon>Caudata</taxon>
        <taxon>Salamandroidea</taxon>
        <taxon>Salamandridae</taxon>
        <taxon>Pleurodelinae</taxon>
        <taxon>Pleurodeles</taxon>
    </lineage>
</organism>
<dbReference type="EMBL" id="JANPWB010000011">
    <property type="protein sequence ID" value="KAJ1130767.1"/>
    <property type="molecule type" value="Genomic_DNA"/>
</dbReference>
<comment type="caution">
    <text evidence="2">The sequence shown here is derived from an EMBL/GenBank/DDBJ whole genome shotgun (WGS) entry which is preliminary data.</text>
</comment>
<accession>A0AAV7PR63</accession>
<reference evidence="2" key="1">
    <citation type="journal article" date="2022" name="bioRxiv">
        <title>Sequencing and chromosome-scale assembly of the giantPleurodeles waltlgenome.</title>
        <authorList>
            <person name="Brown T."/>
            <person name="Elewa A."/>
            <person name="Iarovenko S."/>
            <person name="Subramanian E."/>
            <person name="Araus A.J."/>
            <person name="Petzold A."/>
            <person name="Susuki M."/>
            <person name="Suzuki K.-i.T."/>
            <person name="Hayashi T."/>
            <person name="Toyoda A."/>
            <person name="Oliveira C."/>
            <person name="Osipova E."/>
            <person name="Leigh N.D."/>
            <person name="Simon A."/>
            <person name="Yun M.H."/>
        </authorList>
    </citation>
    <scope>NUCLEOTIDE SEQUENCE</scope>
    <source>
        <strain evidence="2">20211129_DDA</strain>
        <tissue evidence="2">Liver</tissue>
    </source>
</reference>
<evidence type="ECO:0000313" key="3">
    <source>
        <dbReference type="Proteomes" id="UP001066276"/>
    </source>
</evidence>
<evidence type="ECO:0000256" key="1">
    <source>
        <dbReference type="SAM" id="MobiDB-lite"/>
    </source>
</evidence>
<dbReference type="Proteomes" id="UP001066276">
    <property type="component" value="Chromosome 7"/>
</dbReference>
<sequence length="174" mass="17912">MSNLPFCPHAPPPINQSRHSASAKKPPVPVVRVLGFWSAPSTRAGSRTWSQGTVSPPPVKAPKLESGRRDRVNTPGGTNSEMGSKAIGKSSVTQKKVGKVPRKSPQPVVSVTAEKCAIISGGPDKTASTVVTGPETTARVIAQEGPSIVTGQETTATAGVTAHEGPESHSPALQ</sequence>
<proteinExistence type="predicted"/>
<keyword evidence="3" id="KW-1185">Reference proteome</keyword>
<protein>
    <submittedName>
        <fullName evidence="2">Uncharacterized protein</fullName>
    </submittedName>
</protein>
<feature type="compositionally biased region" description="Polar residues" evidence="1">
    <location>
        <begin position="149"/>
        <end position="158"/>
    </location>
</feature>
<name>A0AAV7PR63_PLEWA</name>
<dbReference type="AlphaFoldDB" id="A0AAV7PR63"/>
<feature type="region of interest" description="Disordered" evidence="1">
    <location>
        <begin position="1"/>
        <end position="26"/>
    </location>
</feature>
<feature type="region of interest" description="Disordered" evidence="1">
    <location>
        <begin position="144"/>
        <end position="174"/>
    </location>
</feature>
<gene>
    <name evidence="2" type="ORF">NDU88_009115</name>
</gene>
<evidence type="ECO:0000313" key="2">
    <source>
        <dbReference type="EMBL" id="KAJ1130767.1"/>
    </source>
</evidence>
<feature type="compositionally biased region" description="Polar residues" evidence="1">
    <location>
        <begin position="41"/>
        <end position="54"/>
    </location>
</feature>